<feature type="compositionally biased region" description="Basic residues" evidence="5">
    <location>
        <begin position="948"/>
        <end position="957"/>
    </location>
</feature>
<dbReference type="SUPFAM" id="SSF103473">
    <property type="entry name" value="MFS general substrate transporter"/>
    <property type="match status" value="1"/>
</dbReference>
<dbReference type="CDD" id="cd17322">
    <property type="entry name" value="MFS_ARN_like"/>
    <property type="match status" value="1"/>
</dbReference>
<dbReference type="InterPro" id="IPR020846">
    <property type="entry name" value="MFS_dom"/>
</dbReference>
<dbReference type="EMBL" id="DF933813">
    <property type="protein sequence ID" value="GAM35711.1"/>
    <property type="molecule type" value="Genomic_DNA"/>
</dbReference>
<feature type="transmembrane region" description="Helical" evidence="6">
    <location>
        <begin position="920"/>
        <end position="938"/>
    </location>
</feature>
<feature type="transmembrane region" description="Helical" evidence="6">
    <location>
        <begin position="430"/>
        <end position="456"/>
    </location>
</feature>
<keyword evidence="2 6" id="KW-0812">Transmembrane</keyword>
<feature type="transmembrane region" description="Helical" evidence="6">
    <location>
        <begin position="778"/>
        <end position="799"/>
    </location>
</feature>
<evidence type="ECO:0000256" key="2">
    <source>
        <dbReference type="ARBA" id="ARBA00022692"/>
    </source>
</evidence>
<dbReference type="InterPro" id="IPR011701">
    <property type="entry name" value="MFS"/>
</dbReference>
<dbReference type="GO" id="GO:0015343">
    <property type="term" value="F:siderophore-iron transmembrane transporter activity"/>
    <property type="evidence" value="ECO:0007669"/>
    <property type="project" value="TreeGrafter"/>
</dbReference>
<evidence type="ECO:0000256" key="3">
    <source>
        <dbReference type="ARBA" id="ARBA00022989"/>
    </source>
</evidence>
<feature type="transmembrane region" description="Helical" evidence="6">
    <location>
        <begin position="554"/>
        <end position="573"/>
    </location>
</feature>
<evidence type="ECO:0000256" key="5">
    <source>
        <dbReference type="SAM" id="MobiDB-lite"/>
    </source>
</evidence>
<dbReference type="PANTHER" id="PTHR23501">
    <property type="entry name" value="MAJOR FACILITATOR SUPERFAMILY"/>
    <property type="match status" value="1"/>
</dbReference>
<feature type="transmembrane region" description="Helical" evidence="6">
    <location>
        <begin position="712"/>
        <end position="729"/>
    </location>
</feature>
<feature type="transmembrane region" description="Helical" evidence="6">
    <location>
        <begin position="845"/>
        <end position="866"/>
    </location>
</feature>
<dbReference type="PROSITE" id="PS50850">
    <property type="entry name" value="MFS"/>
    <property type="match status" value="1"/>
</dbReference>
<dbReference type="GO" id="GO:0005886">
    <property type="term" value="C:plasma membrane"/>
    <property type="evidence" value="ECO:0007669"/>
    <property type="project" value="TreeGrafter"/>
</dbReference>
<name>A0A6V8H851_TALPI</name>
<organism evidence="8 9">
    <name type="scientific">Talaromyces pinophilus</name>
    <name type="common">Penicillium pinophilum</name>
    <dbReference type="NCBI Taxonomy" id="128442"/>
    <lineage>
        <taxon>Eukaryota</taxon>
        <taxon>Fungi</taxon>
        <taxon>Dikarya</taxon>
        <taxon>Ascomycota</taxon>
        <taxon>Pezizomycotina</taxon>
        <taxon>Eurotiomycetes</taxon>
        <taxon>Eurotiomycetidae</taxon>
        <taxon>Eurotiales</taxon>
        <taxon>Trichocomaceae</taxon>
        <taxon>Talaromyces</taxon>
        <taxon>Talaromyces sect. Talaromyces</taxon>
    </lineage>
</organism>
<evidence type="ECO:0000313" key="8">
    <source>
        <dbReference type="EMBL" id="GAM35711.1"/>
    </source>
</evidence>
<proteinExistence type="predicted"/>
<keyword evidence="4 6" id="KW-0472">Membrane</keyword>
<feature type="transmembrane region" description="Helical" evidence="6">
    <location>
        <begin position="491"/>
        <end position="510"/>
    </location>
</feature>
<feature type="transmembrane region" description="Helical" evidence="6">
    <location>
        <begin position="642"/>
        <end position="662"/>
    </location>
</feature>
<dbReference type="FunFam" id="1.20.1250.20:FF:000510">
    <property type="entry name" value="Siderophore iron transporter mirC"/>
    <property type="match status" value="1"/>
</dbReference>
<dbReference type="Gene3D" id="1.20.1250.20">
    <property type="entry name" value="MFS general substrate transporter like domains"/>
    <property type="match status" value="2"/>
</dbReference>
<feature type="transmembrane region" description="Helical" evidence="6">
    <location>
        <begin position="749"/>
        <end position="771"/>
    </location>
</feature>
<reference evidence="9" key="1">
    <citation type="journal article" date="2015" name="Genome Announc.">
        <title>Draft genome sequence of Talaromyces cellulolyticus strain Y-94, a source of lignocellulosic biomass-degrading enzymes.</title>
        <authorList>
            <person name="Fujii T."/>
            <person name="Koike H."/>
            <person name="Sawayama S."/>
            <person name="Yano S."/>
            <person name="Inoue H."/>
        </authorList>
    </citation>
    <scope>NUCLEOTIDE SEQUENCE [LARGE SCALE GENOMIC DNA]</scope>
    <source>
        <strain evidence="9">Y-94</strain>
    </source>
</reference>
<protein>
    <submittedName>
        <fullName evidence="8">Siderophore-iron transporter</fullName>
    </submittedName>
</protein>
<dbReference type="PANTHER" id="PTHR23501:SF87">
    <property type="entry name" value="SIDEROPHORE IRON TRANSPORTER 2"/>
    <property type="match status" value="1"/>
</dbReference>
<evidence type="ECO:0000313" key="9">
    <source>
        <dbReference type="Proteomes" id="UP000053095"/>
    </source>
</evidence>
<dbReference type="InterPro" id="IPR036259">
    <property type="entry name" value="MFS_trans_sf"/>
</dbReference>
<evidence type="ECO:0000256" key="4">
    <source>
        <dbReference type="ARBA" id="ARBA00023136"/>
    </source>
</evidence>
<accession>A0A6V8H851</accession>
<dbReference type="Pfam" id="PF07690">
    <property type="entry name" value="MFS_1"/>
    <property type="match status" value="1"/>
</dbReference>
<comment type="caution">
    <text evidence="8">The sequence shown here is derived from an EMBL/GenBank/DDBJ whole genome shotgun (WGS) entry which is preliminary data.</text>
</comment>
<dbReference type="Proteomes" id="UP000053095">
    <property type="component" value="Unassembled WGS sequence"/>
</dbReference>
<feature type="region of interest" description="Disordered" evidence="5">
    <location>
        <begin position="948"/>
        <end position="975"/>
    </location>
</feature>
<keyword evidence="9" id="KW-1185">Reference proteome</keyword>
<evidence type="ECO:0000256" key="1">
    <source>
        <dbReference type="ARBA" id="ARBA00004141"/>
    </source>
</evidence>
<feature type="domain" description="Major facilitator superfamily (MFS) profile" evidence="7">
    <location>
        <begin position="428"/>
        <end position="942"/>
    </location>
</feature>
<sequence>MSKPARSSSLATDGVEIVGSGHSTARIVASQLETISTSLDTGPDETQVNKTQNAQAEIGPSSDEELVMLGLYDSYFGQDSALDNRDQDEDWNEPSILPETGITEHEHSSDSAVMSSRNDAVFPIYGSLESLSQINGNTFLKTDCLADRGWRDHELQRRLLQGDNFRCGTMKNQTAMGEGVFFRDVAILVPEHADFETVYVQCFLAPDGSRHPNACVAACAAKNPANRLAIKVKLKNKTSDEEEEMWAFLRGKTDLMRLNCLVDFLEGKPEEYTEQQPLRLHYSTHLYFYVINTAIYLLNVSYRSVSVSVLTSVTDKPTDGDPPEHTSYGLYITTHIKGKQALLLSCNECTLLVVGMTLLETTSNVISYGTVNTDNSMGDQEEDRLLYPHSVYEPDTDIGTEDEGSIGSSVQDGVRKIEAINLTWTQRSLMIAYLGIFLMAFCTSLEGQTVASLAVYATSSFKKHSLISTVLVVQNVVNAVIKPPMAKVADVFGRFEAFCVSIVIYILGYIQMAASNNVQTYASAQIFYAAGSTGLQILQQVFIADSSDLLNRALFALLPEFPFLVTVWIGPTIADAVLRHSSWRWGYGMWAIILPATFLPLALSLLFNQRKANRLRLIKQKNRKQNRTFYQSVRSVWYELDMFGLILLSTAVSLLLIPLTLAANSKNGWHDNRIIVMLVLGCVCLVLFPAWESSRKLAPKPLLSLHLLTERTALAGCALAFFYFMAFYFSVQPYLYSYLQVVQNYDIAVAGRVTQTFSFTSTIAAFVVSILIKYTRRYRIFVTAGTIVYILGLVAMLLYRQEGSSFLQILGTQILVGTGGGLVNVPVQLGVQASAQHQEVAGATAIFLTALEMGGAVGAAISGAVWTHQIPRRLRKYLPAESQDQVEEIFGKLTTALSYPMGSETRIAINRAYQETMNNLLCLAILAALPIVPLSLIMRDYQLDKMGPTRKRRRSMHAHLNETSARPSLEDDDRL</sequence>
<keyword evidence="3 6" id="KW-1133">Transmembrane helix</keyword>
<feature type="transmembrane region" description="Helical" evidence="6">
    <location>
        <begin position="585"/>
        <end position="607"/>
    </location>
</feature>
<comment type="subcellular location">
    <subcellularLocation>
        <location evidence="1">Membrane</location>
        <topology evidence="1">Multi-pass membrane protein</topology>
    </subcellularLocation>
</comment>
<evidence type="ECO:0000256" key="6">
    <source>
        <dbReference type="SAM" id="Phobius"/>
    </source>
</evidence>
<dbReference type="AlphaFoldDB" id="A0A6V8H851"/>
<gene>
    <name evidence="8" type="ORF">TCE0_017r04248</name>
</gene>
<feature type="transmembrane region" description="Helical" evidence="6">
    <location>
        <begin position="674"/>
        <end position="691"/>
    </location>
</feature>
<evidence type="ECO:0000259" key="7">
    <source>
        <dbReference type="PROSITE" id="PS50850"/>
    </source>
</evidence>